<sequence>MDLKKQPDVNGPGGQQLGRSSRLDGPRTGKGEKSVGLTVLNEETEQKLGPGLEKEKAQPKQKNRTKNPMHDSVSSPQANVNKGKEKVEGDRDRMRHGRTNSNRKENLTKLPQTGNMHVTTSNGSGFRGSTSLV</sequence>
<dbReference type="EMBL" id="JAPFFJ010000011">
    <property type="protein sequence ID" value="KAJ6417030.1"/>
    <property type="molecule type" value="Genomic_DNA"/>
</dbReference>
<evidence type="ECO:0000313" key="3">
    <source>
        <dbReference type="Proteomes" id="UP001162972"/>
    </source>
</evidence>
<keyword evidence="3" id="KW-1185">Reference proteome</keyword>
<feature type="compositionally biased region" description="Basic and acidic residues" evidence="1">
    <location>
        <begin position="21"/>
        <end position="33"/>
    </location>
</feature>
<feature type="compositionally biased region" description="Basic and acidic residues" evidence="1">
    <location>
        <begin position="82"/>
        <end position="93"/>
    </location>
</feature>
<dbReference type="AlphaFoldDB" id="A0AAD6K6H7"/>
<gene>
    <name evidence="2" type="ORF">OIU84_002844</name>
</gene>
<organism evidence="2 3">
    <name type="scientific">Salix udensis</name>
    <dbReference type="NCBI Taxonomy" id="889485"/>
    <lineage>
        <taxon>Eukaryota</taxon>
        <taxon>Viridiplantae</taxon>
        <taxon>Streptophyta</taxon>
        <taxon>Embryophyta</taxon>
        <taxon>Tracheophyta</taxon>
        <taxon>Spermatophyta</taxon>
        <taxon>Magnoliopsida</taxon>
        <taxon>eudicotyledons</taxon>
        <taxon>Gunneridae</taxon>
        <taxon>Pentapetalae</taxon>
        <taxon>rosids</taxon>
        <taxon>fabids</taxon>
        <taxon>Malpighiales</taxon>
        <taxon>Salicaceae</taxon>
        <taxon>Saliceae</taxon>
        <taxon>Salix</taxon>
    </lineage>
</organism>
<dbReference type="Proteomes" id="UP001162972">
    <property type="component" value="Chromosome 11"/>
</dbReference>
<evidence type="ECO:0000256" key="1">
    <source>
        <dbReference type="SAM" id="MobiDB-lite"/>
    </source>
</evidence>
<proteinExistence type="predicted"/>
<comment type="caution">
    <text evidence="2">The sequence shown here is derived from an EMBL/GenBank/DDBJ whole genome shotgun (WGS) entry which is preliminary data.</text>
</comment>
<protein>
    <submittedName>
        <fullName evidence="2">Uncharacterized protein</fullName>
    </submittedName>
</protein>
<feature type="compositionally biased region" description="Polar residues" evidence="1">
    <location>
        <begin position="109"/>
        <end position="133"/>
    </location>
</feature>
<reference evidence="2 3" key="1">
    <citation type="journal article" date="2023" name="Int. J. Mol. Sci.">
        <title>De Novo Assembly and Annotation of 11 Diverse Shrub Willow (Salix) Genomes Reveals Novel Gene Organization in Sex-Linked Regions.</title>
        <authorList>
            <person name="Hyden B."/>
            <person name="Feng K."/>
            <person name="Yates T.B."/>
            <person name="Jawdy S."/>
            <person name="Cereghino C."/>
            <person name="Smart L.B."/>
            <person name="Muchero W."/>
        </authorList>
    </citation>
    <scope>NUCLEOTIDE SEQUENCE [LARGE SCALE GENOMIC DNA]</scope>
    <source>
        <tissue evidence="2">Shoot tip</tissue>
    </source>
</reference>
<feature type="region of interest" description="Disordered" evidence="1">
    <location>
        <begin position="1"/>
        <end position="133"/>
    </location>
</feature>
<name>A0AAD6K6H7_9ROSI</name>
<accession>A0AAD6K6H7</accession>
<evidence type="ECO:0000313" key="2">
    <source>
        <dbReference type="EMBL" id="KAJ6417030.1"/>
    </source>
</evidence>